<evidence type="ECO:0000313" key="1">
    <source>
        <dbReference type="EMBL" id="KAJ4728003.1"/>
    </source>
</evidence>
<protein>
    <submittedName>
        <fullName evidence="1">Receptor-like protein kinase</fullName>
    </submittedName>
</protein>
<reference evidence="1 2" key="1">
    <citation type="journal article" date="2023" name="Science">
        <title>Complex scaffold remodeling in plant triterpene biosynthesis.</title>
        <authorList>
            <person name="De La Pena R."/>
            <person name="Hodgson H."/>
            <person name="Liu J.C."/>
            <person name="Stephenson M.J."/>
            <person name="Martin A.C."/>
            <person name="Owen C."/>
            <person name="Harkess A."/>
            <person name="Leebens-Mack J."/>
            <person name="Jimenez L.E."/>
            <person name="Osbourn A."/>
            <person name="Sattely E.S."/>
        </authorList>
    </citation>
    <scope>NUCLEOTIDE SEQUENCE [LARGE SCALE GENOMIC DNA]</scope>
    <source>
        <strain evidence="2">cv. JPN11</strain>
        <tissue evidence="1">Leaf</tissue>
    </source>
</reference>
<organism evidence="1 2">
    <name type="scientific">Melia azedarach</name>
    <name type="common">Chinaberry tree</name>
    <dbReference type="NCBI Taxonomy" id="155640"/>
    <lineage>
        <taxon>Eukaryota</taxon>
        <taxon>Viridiplantae</taxon>
        <taxon>Streptophyta</taxon>
        <taxon>Embryophyta</taxon>
        <taxon>Tracheophyta</taxon>
        <taxon>Spermatophyta</taxon>
        <taxon>Magnoliopsida</taxon>
        <taxon>eudicotyledons</taxon>
        <taxon>Gunneridae</taxon>
        <taxon>Pentapetalae</taxon>
        <taxon>rosids</taxon>
        <taxon>malvids</taxon>
        <taxon>Sapindales</taxon>
        <taxon>Meliaceae</taxon>
        <taxon>Melia</taxon>
    </lineage>
</organism>
<accession>A0ACC1YY68</accession>
<proteinExistence type="predicted"/>
<gene>
    <name evidence="1" type="ORF">OWV82_001013</name>
</gene>
<dbReference type="EMBL" id="CM051394">
    <property type="protein sequence ID" value="KAJ4728003.1"/>
    <property type="molecule type" value="Genomic_DNA"/>
</dbReference>
<sequence length="694" mass="76415">MAVARHQRIAFFPLITSFLLPLRPFLQTFSKSKLCSPVRSILSQAMLPLYLTSFVLFSLLLQSTFSYSLRLPLRDQQILRQTPLLPNQCNDACGSFHNIPFPFHLNNSCASVSTAFRLSCLNSTALYLQIDTQTYRVLEFFSDGVLVDFPGTTSCRQYNDLNSFGFARNDYFSVSVDNVIGLYDCEDSSLCKAGCETNNLPGCDGDSGGSPPCCYPLSDHSTWHAGDGFSGFSKFGCRGFSSWVVSRGTNTGKRGVKLEWAIPRNTSTEICASNSNIVNATTVEAGVRCLCQDGFVGDGFANGTGCLKSCLKDGQEVYGKDCFTKKKNEKQVVIVAGVLAPAFIIASLLALFCLLKRPVKAGAFDQYNQAHFNSTISFRKACRARLFTYHELEEASRGFKESQKLSEGKNGSIFAGVIGDGSHVAVQKIQCENETELIQVLSQVELLSAILHRNLARLLGCCIDSGFIPLVVYEYPANGTLEEHLHKSSEQKAGLDWYKRLIIAAETASVLAFLQYEISPPILHRDLKSGYIFLDEDYSVKISGFGLVSSSLELGSNSCSNNEGMHFNKNDVCDFGVLLLEIITGCKQSDQPTVALQKIRSGKIEEIVDPSLYYHEQPILRREQIEMVADLATRCLLFGRDGKIGMIDVAKELVHITKESIDGGSKRGPALEETFSNSSLLQMISMSPDSIYVP</sequence>
<dbReference type="Proteomes" id="UP001164539">
    <property type="component" value="Chromosome 1"/>
</dbReference>
<evidence type="ECO:0000313" key="2">
    <source>
        <dbReference type="Proteomes" id="UP001164539"/>
    </source>
</evidence>
<name>A0ACC1YY68_MELAZ</name>
<comment type="caution">
    <text evidence="1">The sequence shown here is derived from an EMBL/GenBank/DDBJ whole genome shotgun (WGS) entry which is preliminary data.</text>
</comment>
<keyword evidence="2" id="KW-1185">Reference proteome</keyword>